<dbReference type="InterPro" id="IPR018225">
    <property type="entry name" value="Transaldolase_AS"/>
</dbReference>
<dbReference type="PIRSF" id="PIRSF036915">
    <property type="entry name" value="Trnald_Bac_Plnt"/>
    <property type="match status" value="1"/>
</dbReference>
<dbReference type="EMBL" id="CP001801">
    <property type="protein sequence ID" value="ACX95033.1"/>
    <property type="molecule type" value="Genomic_DNA"/>
</dbReference>
<dbReference type="KEGG" id="hna:Hneap_0170"/>
<evidence type="ECO:0000256" key="7">
    <source>
        <dbReference type="ARBA" id="ARBA00022679"/>
    </source>
</evidence>
<dbReference type="NCBIfam" id="NF002881">
    <property type="entry name" value="PRK03343.1"/>
    <property type="match status" value="1"/>
</dbReference>
<dbReference type="Proteomes" id="UP000009102">
    <property type="component" value="Chromosome"/>
</dbReference>
<dbReference type="EC" id="2.2.1.2" evidence="5 11"/>
<dbReference type="CDD" id="cd00955">
    <property type="entry name" value="Transaldolase_like"/>
    <property type="match status" value="1"/>
</dbReference>
<dbReference type="Gene3D" id="3.20.20.70">
    <property type="entry name" value="Aldolase class I"/>
    <property type="match status" value="1"/>
</dbReference>
<evidence type="ECO:0000256" key="1">
    <source>
        <dbReference type="ARBA" id="ARBA00003518"/>
    </source>
</evidence>
<dbReference type="eggNOG" id="COG0176">
    <property type="taxonomic scope" value="Bacteria"/>
</dbReference>
<keyword evidence="7 11" id="KW-0808">Transferase</keyword>
<gene>
    <name evidence="11" type="primary">tal</name>
    <name evidence="12" type="ordered locus">Hneap_0170</name>
</gene>
<keyword evidence="9 11" id="KW-0704">Schiff base</keyword>
<dbReference type="GO" id="GO:0005975">
    <property type="term" value="P:carbohydrate metabolic process"/>
    <property type="evidence" value="ECO:0007669"/>
    <property type="project" value="InterPro"/>
</dbReference>
<evidence type="ECO:0000256" key="11">
    <source>
        <dbReference type="HAMAP-Rule" id="MF_00493"/>
    </source>
</evidence>
<evidence type="ECO:0000256" key="6">
    <source>
        <dbReference type="ARBA" id="ARBA00022490"/>
    </source>
</evidence>
<evidence type="ECO:0000313" key="13">
    <source>
        <dbReference type="Proteomes" id="UP000009102"/>
    </source>
</evidence>
<comment type="pathway">
    <text evidence="3 11">Carbohydrate degradation; pentose phosphate pathway; D-glyceraldehyde 3-phosphate and beta-D-fructose 6-phosphate from D-ribose 5-phosphate and D-xylulose 5-phosphate (non-oxidative stage): step 2/3.</text>
</comment>
<dbReference type="OrthoDB" id="140919at2"/>
<dbReference type="SUPFAM" id="SSF51569">
    <property type="entry name" value="Aldolase"/>
    <property type="match status" value="1"/>
</dbReference>
<feature type="active site" description="Schiff-base intermediate with substrate" evidence="11">
    <location>
        <position position="142"/>
    </location>
</feature>
<dbReference type="InterPro" id="IPR004732">
    <property type="entry name" value="Transaldolase_2"/>
</dbReference>
<dbReference type="GO" id="GO:0006098">
    <property type="term" value="P:pentose-phosphate shunt"/>
    <property type="evidence" value="ECO:0007669"/>
    <property type="project" value="UniProtKB-UniRule"/>
</dbReference>
<comment type="subcellular location">
    <subcellularLocation>
        <location evidence="2 11">Cytoplasm</location>
    </subcellularLocation>
</comment>
<comment type="function">
    <text evidence="1 11">Transaldolase is important for the balance of metabolites in the pentose-phosphate pathway.</text>
</comment>
<evidence type="ECO:0000256" key="5">
    <source>
        <dbReference type="ARBA" id="ARBA00013151"/>
    </source>
</evidence>
<reference evidence="12 13" key="1">
    <citation type="submission" date="2009-10" db="EMBL/GenBank/DDBJ databases">
        <title>Complete sequence of Halothiobacillus neapolitanus c2.</title>
        <authorList>
            <consortium name="US DOE Joint Genome Institute"/>
            <person name="Lucas S."/>
            <person name="Copeland A."/>
            <person name="Lapidus A."/>
            <person name="Glavina del Rio T."/>
            <person name="Tice H."/>
            <person name="Bruce D."/>
            <person name="Goodwin L."/>
            <person name="Pitluck S."/>
            <person name="Davenport K."/>
            <person name="Brettin T."/>
            <person name="Detter J.C."/>
            <person name="Han C."/>
            <person name="Tapia R."/>
            <person name="Larimer F."/>
            <person name="Land M."/>
            <person name="Hauser L."/>
            <person name="Kyrpides N."/>
            <person name="Mikhailova N."/>
            <person name="Kerfeld C."/>
            <person name="Cannon G."/>
            <person name="Heinhort S."/>
        </authorList>
    </citation>
    <scope>NUCLEOTIDE SEQUENCE [LARGE SCALE GENOMIC DNA]</scope>
    <source>
        <strain evidence="13">ATCC 23641 / c2</strain>
    </source>
</reference>
<comment type="catalytic activity">
    <reaction evidence="10 11">
        <text>D-sedoheptulose 7-phosphate + D-glyceraldehyde 3-phosphate = D-erythrose 4-phosphate + beta-D-fructose 6-phosphate</text>
        <dbReference type="Rhea" id="RHEA:17053"/>
        <dbReference type="ChEBI" id="CHEBI:16897"/>
        <dbReference type="ChEBI" id="CHEBI:57483"/>
        <dbReference type="ChEBI" id="CHEBI:57634"/>
        <dbReference type="ChEBI" id="CHEBI:59776"/>
        <dbReference type="EC" id="2.2.1.2"/>
    </reaction>
</comment>
<keyword evidence="6 11" id="KW-0963">Cytoplasm</keyword>
<evidence type="ECO:0000256" key="10">
    <source>
        <dbReference type="ARBA" id="ARBA00048810"/>
    </source>
</evidence>
<dbReference type="GO" id="GO:0005737">
    <property type="term" value="C:cytoplasm"/>
    <property type="evidence" value="ECO:0007669"/>
    <property type="project" value="UniProtKB-SubCell"/>
</dbReference>
<evidence type="ECO:0000313" key="12">
    <source>
        <dbReference type="EMBL" id="ACX95033.1"/>
    </source>
</evidence>
<proteinExistence type="inferred from homology"/>
<keyword evidence="8 11" id="KW-0570">Pentose shunt</keyword>
<evidence type="ECO:0000256" key="8">
    <source>
        <dbReference type="ARBA" id="ARBA00023126"/>
    </source>
</evidence>
<organism evidence="12 13">
    <name type="scientific">Halothiobacillus neapolitanus (strain ATCC 23641 / DSM 15147 / CIP 104769 / NCIMB 8539 / c2)</name>
    <name type="common">Thiobacillus neapolitanus</name>
    <dbReference type="NCBI Taxonomy" id="555778"/>
    <lineage>
        <taxon>Bacteria</taxon>
        <taxon>Pseudomonadati</taxon>
        <taxon>Pseudomonadota</taxon>
        <taxon>Gammaproteobacteria</taxon>
        <taxon>Chromatiales</taxon>
        <taxon>Halothiobacillaceae</taxon>
        <taxon>Halothiobacillus</taxon>
    </lineage>
</organism>
<dbReference type="InterPro" id="IPR013785">
    <property type="entry name" value="Aldolase_TIM"/>
</dbReference>
<dbReference type="RefSeq" id="WP_012823069.1">
    <property type="nucleotide sequence ID" value="NC_013422.1"/>
</dbReference>
<dbReference type="STRING" id="555778.Hneap_0170"/>
<dbReference type="HOGENOM" id="CLU_050771_1_0_6"/>
<dbReference type="PANTHER" id="PTHR10683">
    <property type="entry name" value="TRANSALDOLASE"/>
    <property type="match status" value="1"/>
</dbReference>
<dbReference type="HAMAP" id="MF_00493">
    <property type="entry name" value="Transaldolase_2"/>
    <property type="match status" value="1"/>
</dbReference>
<dbReference type="NCBIfam" id="TIGR00876">
    <property type="entry name" value="tal_mycobact"/>
    <property type="match status" value="1"/>
</dbReference>
<dbReference type="GO" id="GO:0004801">
    <property type="term" value="F:transaldolase activity"/>
    <property type="evidence" value="ECO:0007669"/>
    <property type="project" value="UniProtKB-UniRule"/>
</dbReference>
<dbReference type="PROSITE" id="PS00958">
    <property type="entry name" value="TRANSALDOLASE_2"/>
    <property type="match status" value="1"/>
</dbReference>
<dbReference type="Pfam" id="PF00923">
    <property type="entry name" value="TAL_FSA"/>
    <property type="match status" value="1"/>
</dbReference>
<dbReference type="AlphaFoldDB" id="D0KWN6"/>
<dbReference type="UniPathway" id="UPA00115">
    <property type="reaction ID" value="UER00414"/>
</dbReference>
<evidence type="ECO:0000256" key="4">
    <source>
        <dbReference type="ARBA" id="ARBA00008426"/>
    </source>
</evidence>
<dbReference type="PANTHER" id="PTHR10683:SF31">
    <property type="entry name" value="TRANSALDOLASE"/>
    <property type="match status" value="1"/>
</dbReference>
<evidence type="ECO:0000256" key="3">
    <source>
        <dbReference type="ARBA" id="ARBA00004857"/>
    </source>
</evidence>
<comment type="similarity">
    <text evidence="4 11">Belongs to the transaldolase family. Type 2 subfamily.</text>
</comment>
<protein>
    <recommendedName>
        <fullName evidence="5 11">Transaldolase</fullName>
        <ecNumber evidence="5 11">2.2.1.2</ecNumber>
    </recommendedName>
</protein>
<sequence>MSQNDLSVLHSSQGQSLWLDNLSRALLNEGQLAELVQNFGIRGLTSNPSIFKKAIVGSPYYTDDIAALKKQYDDVESVYEHLVVKDIQQACDLLRPIFDESHGEDGWVSWEESPRIAHNATSTVASAERLKKLTDRPNLLIKVPATDEGIEAFELLIARGISVNVTLMFSLDQVKRVFAAYVRGLKALRASGGAVSRVRAVASLFMSRVDTLVDQQLNEIGTEAALQLRGKAALALGGMAYQHYRDVFEGEAFAELAKFGARSQYLLWASTGTKNPDYSDVLYVENLIAPKTINTLPEATLKAFADHGRIASTLKPRLAEDKKVWDALAGVGIDMDGAVGHQLLDEGLDQFAQAFEDLLAAIAQS</sequence>
<name>D0KWN6_HALNC</name>
<accession>D0KWN6</accession>
<keyword evidence="13" id="KW-1185">Reference proteome</keyword>
<evidence type="ECO:0000256" key="2">
    <source>
        <dbReference type="ARBA" id="ARBA00004496"/>
    </source>
</evidence>
<dbReference type="InterPro" id="IPR001585">
    <property type="entry name" value="TAL/FSA"/>
</dbReference>
<evidence type="ECO:0000256" key="9">
    <source>
        <dbReference type="ARBA" id="ARBA00023270"/>
    </source>
</evidence>